<gene>
    <name evidence="1" type="ORF">UT64_C0039G0014</name>
</gene>
<dbReference type="Proteomes" id="UP000034137">
    <property type="component" value="Unassembled WGS sequence"/>
</dbReference>
<protein>
    <recommendedName>
        <fullName evidence="3">Rubrerythrin diiron-binding domain-containing protein</fullName>
    </recommendedName>
</protein>
<name>A0A0G0SBY3_9BACT</name>
<dbReference type="AlphaFoldDB" id="A0A0G0SBY3"/>
<dbReference type="Gene3D" id="1.20.1260.10">
    <property type="match status" value="1"/>
</dbReference>
<evidence type="ECO:0000313" key="2">
    <source>
        <dbReference type="Proteomes" id="UP000034137"/>
    </source>
</evidence>
<proteinExistence type="predicted"/>
<evidence type="ECO:0008006" key="3">
    <source>
        <dbReference type="Google" id="ProtNLM"/>
    </source>
</evidence>
<accession>A0A0G0SBY3</accession>
<reference evidence="1 2" key="1">
    <citation type="journal article" date="2015" name="Nature">
        <title>rRNA introns, odd ribosomes, and small enigmatic genomes across a large radiation of phyla.</title>
        <authorList>
            <person name="Brown C.T."/>
            <person name="Hug L.A."/>
            <person name="Thomas B.C."/>
            <person name="Sharon I."/>
            <person name="Castelle C.J."/>
            <person name="Singh A."/>
            <person name="Wilkins M.J."/>
            <person name="Williams K.H."/>
            <person name="Banfield J.F."/>
        </authorList>
    </citation>
    <scope>NUCLEOTIDE SEQUENCE [LARGE SCALE GENOMIC DNA]</scope>
</reference>
<organism evidence="1 2">
    <name type="scientific">Candidatus Falkowbacteria bacterium GW2011_GWF2_39_8</name>
    <dbReference type="NCBI Taxonomy" id="1618642"/>
    <lineage>
        <taxon>Bacteria</taxon>
        <taxon>Candidatus Falkowiibacteriota</taxon>
    </lineage>
</organism>
<sequence>MSSEKLNEVLKYAIENELAAAEFYRDMQSRVKIPASTASGSYSTSYRVNYE</sequence>
<evidence type="ECO:0000313" key="1">
    <source>
        <dbReference type="EMBL" id="KKR32235.1"/>
    </source>
</evidence>
<comment type="caution">
    <text evidence="1">The sequence shown here is derived from an EMBL/GenBank/DDBJ whole genome shotgun (WGS) entry which is preliminary data.</text>
</comment>
<dbReference type="EMBL" id="LBXO01000039">
    <property type="protein sequence ID" value="KKR32235.1"/>
    <property type="molecule type" value="Genomic_DNA"/>
</dbReference>
<dbReference type="InterPro" id="IPR012347">
    <property type="entry name" value="Ferritin-like"/>
</dbReference>